<dbReference type="Gene3D" id="3.40.50.150">
    <property type="entry name" value="Vaccinia Virus protein VP39"/>
    <property type="match status" value="1"/>
</dbReference>
<keyword evidence="1 3" id="KW-0808">Transferase</keyword>
<name>A0A5A9GMW1_AZOLI</name>
<organism evidence="3 4">
    <name type="scientific">Azospirillum lipoferum</name>
    <dbReference type="NCBI Taxonomy" id="193"/>
    <lineage>
        <taxon>Bacteria</taxon>
        <taxon>Pseudomonadati</taxon>
        <taxon>Pseudomonadota</taxon>
        <taxon>Alphaproteobacteria</taxon>
        <taxon>Rhodospirillales</taxon>
        <taxon>Azospirillaceae</taxon>
        <taxon>Azospirillum</taxon>
    </lineage>
</organism>
<dbReference type="PANTHER" id="PTHR44068:SF1">
    <property type="entry name" value="HYPOTHETICAL LOC100005854"/>
    <property type="match status" value="1"/>
</dbReference>
<dbReference type="RefSeq" id="WP_149231941.1">
    <property type="nucleotide sequence ID" value="NZ_JALJXJ010000006.1"/>
</dbReference>
<evidence type="ECO:0000259" key="2">
    <source>
        <dbReference type="Pfam" id="PF08241"/>
    </source>
</evidence>
<dbReference type="Pfam" id="PF08241">
    <property type="entry name" value="Methyltransf_11"/>
    <property type="match status" value="1"/>
</dbReference>
<evidence type="ECO:0000313" key="4">
    <source>
        <dbReference type="Proteomes" id="UP000324927"/>
    </source>
</evidence>
<dbReference type="CDD" id="cd02440">
    <property type="entry name" value="AdoMet_MTases"/>
    <property type="match status" value="1"/>
</dbReference>
<dbReference type="PANTHER" id="PTHR44068">
    <property type="entry name" value="ZGC:194242"/>
    <property type="match status" value="1"/>
</dbReference>
<accession>A0A5A9GMW1</accession>
<gene>
    <name evidence="3" type="ORF">FZ942_15295</name>
</gene>
<dbReference type="GO" id="GO:0016126">
    <property type="term" value="P:sterol biosynthetic process"/>
    <property type="evidence" value="ECO:0007669"/>
    <property type="project" value="TreeGrafter"/>
</dbReference>
<feature type="domain" description="Methyltransferase type 11" evidence="2">
    <location>
        <begin position="69"/>
        <end position="165"/>
    </location>
</feature>
<sequence length="275" mass="30695">MSVEQQVAEHYGRRDLAAEILAALERAGKDITRLRPDDLASIDEFHIRGREATAELGQALLLDQDTTVLDVGSGLGGPSRHLADLYRCRIVGLDLTEEYCRTASILAGRVGLDGTVKYLHGSALDIPLPDASFDRVYTQHVAMNISDKRRLYTEIARVLKPGGLFGLYDLLQGPGGPVHFPVPWARDPATSFLAEPEDLRDLLSGSGFEIIGWRDTSAEGRAWFQSLRERIERDGPPPLGFHLLMGPEFREMARNQVRNLEEQRILPTEVICRRQ</sequence>
<dbReference type="GO" id="GO:0032259">
    <property type="term" value="P:methylation"/>
    <property type="evidence" value="ECO:0007669"/>
    <property type="project" value="UniProtKB-KW"/>
</dbReference>
<protein>
    <submittedName>
        <fullName evidence="3">Methyltransferase domain-containing protein</fullName>
    </submittedName>
</protein>
<dbReference type="Proteomes" id="UP000324927">
    <property type="component" value="Unassembled WGS sequence"/>
</dbReference>
<dbReference type="InterPro" id="IPR013216">
    <property type="entry name" value="Methyltransf_11"/>
</dbReference>
<evidence type="ECO:0000313" key="3">
    <source>
        <dbReference type="EMBL" id="KAA0595756.1"/>
    </source>
</evidence>
<dbReference type="GO" id="GO:0003838">
    <property type="term" value="F:sterol 24-C-methyltransferase activity"/>
    <property type="evidence" value="ECO:0007669"/>
    <property type="project" value="TreeGrafter"/>
</dbReference>
<dbReference type="AlphaFoldDB" id="A0A5A9GMW1"/>
<evidence type="ECO:0000256" key="1">
    <source>
        <dbReference type="ARBA" id="ARBA00022679"/>
    </source>
</evidence>
<dbReference type="OrthoDB" id="7856199at2"/>
<dbReference type="InterPro" id="IPR050447">
    <property type="entry name" value="Erg6_SMT_methyltransf"/>
</dbReference>
<dbReference type="SUPFAM" id="SSF53335">
    <property type="entry name" value="S-adenosyl-L-methionine-dependent methyltransferases"/>
    <property type="match status" value="1"/>
</dbReference>
<comment type="caution">
    <text evidence="3">The sequence shown here is derived from an EMBL/GenBank/DDBJ whole genome shotgun (WGS) entry which is preliminary data.</text>
</comment>
<keyword evidence="3" id="KW-0489">Methyltransferase</keyword>
<dbReference type="InterPro" id="IPR029063">
    <property type="entry name" value="SAM-dependent_MTases_sf"/>
</dbReference>
<dbReference type="EMBL" id="VTTN01000005">
    <property type="protein sequence ID" value="KAA0595756.1"/>
    <property type="molecule type" value="Genomic_DNA"/>
</dbReference>
<reference evidence="3 4" key="1">
    <citation type="submission" date="2019-08" db="EMBL/GenBank/DDBJ databases">
        <authorList>
            <person name="Grouzdev D."/>
            <person name="Tikhonova E."/>
            <person name="Kravchenko I."/>
        </authorList>
    </citation>
    <scope>NUCLEOTIDE SEQUENCE [LARGE SCALE GENOMIC DNA]</scope>
    <source>
        <strain evidence="3 4">59b</strain>
    </source>
</reference>
<proteinExistence type="predicted"/>
<keyword evidence="4" id="KW-1185">Reference proteome</keyword>